<evidence type="ECO:0000256" key="1">
    <source>
        <dbReference type="SAM" id="MobiDB-lite"/>
    </source>
</evidence>
<sequence>MTNDRWIRDWGPTGLAGLQQRGAGGIHKMQPHTHSAPSLPALAESSPMSASGLFPTAWYREVGGGFDSDVE</sequence>
<name>A0ABR4D0I3_9HELO</name>
<evidence type="ECO:0000313" key="3">
    <source>
        <dbReference type="Proteomes" id="UP001595075"/>
    </source>
</evidence>
<reference evidence="2 3" key="1">
    <citation type="journal article" date="2024" name="Commun. Biol.">
        <title>Comparative genomic analysis of thermophilic fungi reveals convergent evolutionary adaptations and gene losses.</title>
        <authorList>
            <person name="Steindorff A.S."/>
            <person name="Aguilar-Pontes M.V."/>
            <person name="Robinson A.J."/>
            <person name="Andreopoulos B."/>
            <person name="LaButti K."/>
            <person name="Kuo A."/>
            <person name="Mondo S."/>
            <person name="Riley R."/>
            <person name="Otillar R."/>
            <person name="Haridas S."/>
            <person name="Lipzen A."/>
            <person name="Grimwood J."/>
            <person name="Schmutz J."/>
            <person name="Clum A."/>
            <person name="Reid I.D."/>
            <person name="Moisan M.C."/>
            <person name="Butler G."/>
            <person name="Nguyen T.T.M."/>
            <person name="Dewar K."/>
            <person name="Conant G."/>
            <person name="Drula E."/>
            <person name="Henrissat B."/>
            <person name="Hansel C."/>
            <person name="Singer S."/>
            <person name="Hutchinson M.I."/>
            <person name="de Vries R.P."/>
            <person name="Natvig D.O."/>
            <person name="Powell A.J."/>
            <person name="Tsang A."/>
            <person name="Grigoriev I.V."/>
        </authorList>
    </citation>
    <scope>NUCLEOTIDE SEQUENCE [LARGE SCALE GENOMIC DNA]</scope>
    <source>
        <strain evidence="2 3">CBS 494.80</strain>
    </source>
</reference>
<protein>
    <submittedName>
        <fullName evidence="2">Uncharacterized protein</fullName>
    </submittedName>
</protein>
<feature type="region of interest" description="Disordered" evidence="1">
    <location>
        <begin position="1"/>
        <end position="46"/>
    </location>
</feature>
<gene>
    <name evidence="2" type="ORF">VTL71DRAFT_598</name>
</gene>
<dbReference type="Proteomes" id="UP001595075">
    <property type="component" value="Unassembled WGS sequence"/>
</dbReference>
<comment type="caution">
    <text evidence="2">The sequence shown here is derived from an EMBL/GenBank/DDBJ whole genome shotgun (WGS) entry which is preliminary data.</text>
</comment>
<organism evidence="2 3">
    <name type="scientific">Oculimacula yallundae</name>
    <dbReference type="NCBI Taxonomy" id="86028"/>
    <lineage>
        <taxon>Eukaryota</taxon>
        <taxon>Fungi</taxon>
        <taxon>Dikarya</taxon>
        <taxon>Ascomycota</taxon>
        <taxon>Pezizomycotina</taxon>
        <taxon>Leotiomycetes</taxon>
        <taxon>Helotiales</taxon>
        <taxon>Ploettnerulaceae</taxon>
        <taxon>Oculimacula</taxon>
    </lineage>
</organism>
<keyword evidence="3" id="KW-1185">Reference proteome</keyword>
<feature type="compositionally biased region" description="Low complexity" evidence="1">
    <location>
        <begin position="35"/>
        <end position="46"/>
    </location>
</feature>
<evidence type="ECO:0000313" key="2">
    <source>
        <dbReference type="EMBL" id="KAL2075655.1"/>
    </source>
</evidence>
<accession>A0ABR4D0I3</accession>
<proteinExistence type="predicted"/>
<dbReference type="EMBL" id="JAZHXI010000001">
    <property type="protein sequence ID" value="KAL2075655.1"/>
    <property type="molecule type" value="Genomic_DNA"/>
</dbReference>